<dbReference type="EMBL" id="JAKWBI020000047">
    <property type="protein sequence ID" value="KAJ2904676.1"/>
    <property type="molecule type" value="Genomic_DNA"/>
</dbReference>
<gene>
    <name evidence="3" type="ORF">MKZ38_007417</name>
</gene>
<feature type="region of interest" description="Disordered" evidence="1">
    <location>
        <begin position="283"/>
        <end position="346"/>
    </location>
</feature>
<keyword evidence="2" id="KW-1133">Transmembrane helix</keyword>
<feature type="transmembrane region" description="Helical" evidence="2">
    <location>
        <begin position="110"/>
        <end position="132"/>
    </location>
</feature>
<keyword evidence="4" id="KW-1185">Reference proteome</keyword>
<feature type="compositionally biased region" description="Basic and acidic residues" evidence="1">
    <location>
        <begin position="297"/>
        <end position="312"/>
    </location>
</feature>
<keyword evidence="2" id="KW-0472">Membrane</keyword>
<proteinExistence type="predicted"/>
<keyword evidence="2" id="KW-0812">Transmembrane</keyword>
<evidence type="ECO:0000313" key="3">
    <source>
        <dbReference type="EMBL" id="KAJ2904676.1"/>
    </source>
</evidence>
<evidence type="ECO:0000256" key="1">
    <source>
        <dbReference type="SAM" id="MobiDB-lite"/>
    </source>
</evidence>
<organism evidence="3 4">
    <name type="scientific">Zalerion maritima</name>
    <dbReference type="NCBI Taxonomy" id="339359"/>
    <lineage>
        <taxon>Eukaryota</taxon>
        <taxon>Fungi</taxon>
        <taxon>Dikarya</taxon>
        <taxon>Ascomycota</taxon>
        <taxon>Pezizomycotina</taxon>
        <taxon>Sordariomycetes</taxon>
        <taxon>Lulworthiomycetidae</taxon>
        <taxon>Lulworthiales</taxon>
        <taxon>Lulworthiaceae</taxon>
        <taxon>Zalerion</taxon>
    </lineage>
</organism>
<sequence>MHHPMPVPKLHPHINVISVFRDQATLWVLSGIVFTTSGVFIGLALRGGQTGANAPKGPGSQTSSSHLAPFENVGFTATVANSLFSLIHLYCSTVPVLRDRATGLLEVRHVYFFVAVLTGFVCCIGSAASFLFNWKISLLLGYASATCGAVAAGQLAGAINPGVVVCRGGGVHTGGFALGIGVGGGGASGYGHTGGGGGGGMPTRVGHHYVVPACEHGHLGGHGHGHGTTSGNSGQSGRSEFRCVCGGTLTTVAGTMTHCSGSGNSQSRGTGTEVMGMEHQPLRSHISNQTPPPEAQQRSHTETVDRTNEKQLGEPLAPVQSQTGTVKLHKETHHLSPRKHTPTPSLRVEPCYEDACPGRLSSDGAAACVDMSMGLTGVGIV</sequence>
<dbReference type="AlphaFoldDB" id="A0AAD5RWS0"/>
<dbReference type="Proteomes" id="UP001201980">
    <property type="component" value="Unassembled WGS sequence"/>
</dbReference>
<name>A0AAD5RWS0_9PEZI</name>
<evidence type="ECO:0000313" key="4">
    <source>
        <dbReference type="Proteomes" id="UP001201980"/>
    </source>
</evidence>
<feature type="compositionally biased region" description="Basic residues" evidence="1">
    <location>
        <begin position="330"/>
        <end position="341"/>
    </location>
</feature>
<protein>
    <submittedName>
        <fullName evidence="3">Uncharacterized protein</fullName>
    </submittedName>
</protein>
<reference evidence="3" key="1">
    <citation type="submission" date="2022-07" db="EMBL/GenBank/DDBJ databases">
        <title>Draft genome sequence of Zalerion maritima ATCC 34329, a (micro)plastics degrading marine fungus.</title>
        <authorList>
            <person name="Paco A."/>
            <person name="Goncalves M.F.M."/>
            <person name="Rocha-Santos T.A.P."/>
            <person name="Alves A."/>
        </authorList>
    </citation>
    <scope>NUCLEOTIDE SEQUENCE</scope>
    <source>
        <strain evidence="3">ATCC 34329</strain>
    </source>
</reference>
<feature type="transmembrane region" description="Helical" evidence="2">
    <location>
        <begin position="66"/>
        <end position="90"/>
    </location>
</feature>
<accession>A0AAD5RWS0</accession>
<feature type="transmembrane region" description="Helical" evidence="2">
    <location>
        <begin position="24"/>
        <end position="45"/>
    </location>
</feature>
<evidence type="ECO:0000256" key="2">
    <source>
        <dbReference type="SAM" id="Phobius"/>
    </source>
</evidence>
<comment type="caution">
    <text evidence="3">The sequence shown here is derived from an EMBL/GenBank/DDBJ whole genome shotgun (WGS) entry which is preliminary data.</text>
</comment>